<name>A0A7R8VVH4_TIMDO</name>
<dbReference type="EMBL" id="OA576212">
    <property type="protein sequence ID" value="CAD7205662.1"/>
    <property type="molecule type" value="Genomic_DNA"/>
</dbReference>
<organism evidence="1">
    <name type="scientific">Timema douglasi</name>
    <name type="common">Walking stick</name>
    <dbReference type="NCBI Taxonomy" id="61478"/>
    <lineage>
        <taxon>Eukaryota</taxon>
        <taxon>Metazoa</taxon>
        <taxon>Ecdysozoa</taxon>
        <taxon>Arthropoda</taxon>
        <taxon>Hexapoda</taxon>
        <taxon>Insecta</taxon>
        <taxon>Pterygota</taxon>
        <taxon>Neoptera</taxon>
        <taxon>Polyneoptera</taxon>
        <taxon>Phasmatodea</taxon>
        <taxon>Timematodea</taxon>
        <taxon>Timematoidea</taxon>
        <taxon>Timematidae</taxon>
        <taxon>Timema</taxon>
    </lineage>
</organism>
<evidence type="ECO:0000313" key="1">
    <source>
        <dbReference type="EMBL" id="CAD7205662.1"/>
    </source>
</evidence>
<sequence length="136" mass="15668">MTSGALARVSLQSNLFKPREWMFQCCVSASHLTEEARQTYNLDVIVKLRKGAIVDRTDFAPPGWHTRFLAIPNLVMYDSVNEAIYALWAKKEAVVLTDNHLTYDPDPWYTVVQGYSYRVHFSVGFRDGLHHTVNYK</sequence>
<protein>
    <submittedName>
        <fullName evidence="1">Uncharacterized protein</fullName>
    </submittedName>
</protein>
<reference evidence="1" key="1">
    <citation type="submission" date="2020-11" db="EMBL/GenBank/DDBJ databases">
        <authorList>
            <person name="Tran Van P."/>
        </authorList>
    </citation>
    <scope>NUCLEOTIDE SEQUENCE</scope>
</reference>
<dbReference type="AlphaFoldDB" id="A0A7R8VVH4"/>
<gene>
    <name evidence="1" type="ORF">TDIB3V08_LOCUS11812</name>
</gene>
<proteinExistence type="predicted"/>
<accession>A0A7R8VVH4</accession>